<name>A0A0R0BAW0_9GAMM</name>
<sequence>MRMSARTVNSFVKIFTQLNEKVGGHGFRGLQPREVVGTRTQFLRGEHAQLRGDIRQLRQQHMHRSGGRQPVVFHQHRLCAAMHARHLRIKVFVHAGRGIVVVQAHPRPVGNQPARLGATEAEATAMQHALTLRDPRQEAIDQRQQPAARGREAAPER</sequence>
<protein>
    <submittedName>
        <fullName evidence="2">Uncharacterized protein</fullName>
    </submittedName>
</protein>
<gene>
    <name evidence="2" type="ORF">ARC23_01250</name>
</gene>
<feature type="compositionally biased region" description="Basic and acidic residues" evidence="1">
    <location>
        <begin position="132"/>
        <end position="141"/>
    </location>
</feature>
<accession>A0A0R0BAW0</accession>
<organism evidence="2 3">
    <name type="scientific">Stenotrophomonas beteli</name>
    <dbReference type="NCBI Taxonomy" id="3384461"/>
    <lineage>
        <taxon>Bacteria</taxon>
        <taxon>Pseudomonadati</taxon>
        <taxon>Pseudomonadota</taxon>
        <taxon>Gammaproteobacteria</taxon>
        <taxon>Lysobacterales</taxon>
        <taxon>Lysobacteraceae</taxon>
        <taxon>Stenotrophomonas</taxon>
        <taxon>Stenotrophomonas maltophilia group</taxon>
    </lineage>
</organism>
<reference evidence="2 3" key="1">
    <citation type="journal article" date="2016" name="Front. Microbiol.">
        <title>Genome Sequence of Type Strains of Genus Stenotrophomonas.</title>
        <authorList>
            <person name="Patil P.P."/>
            <person name="Midha S."/>
            <person name="Kumar S."/>
            <person name="Patil P.B."/>
        </authorList>
    </citation>
    <scope>NUCLEOTIDE SEQUENCE [LARGE SCALE GENOMIC DNA]</scope>
    <source>
        <strain evidence="2 3">LMG 978</strain>
    </source>
</reference>
<dbReference type="EMBL" id="LLXV01000033">
    <property type="protein sequence ID" value="KRG50593.1"/>
    <property type="molecule type" value="Genomic_DNA"/>
</dbReference>
<evidence type="ECO:0000256" key="1">
    <source>
        <dbReference type="SAM" id="MobiDB-lite"/>
    </source>
</evidence>
<evidence type="ECO:0000313" key="2">
    <source>
        <dbReference type="EMBL" id="KRG50593.1"/>
    </source>
</evidence>
<dbReference type="AlphaFoldDB" id="A0A0R0BAW0"/>
<evidence type="ECO:0000313" key="3">
    <source>
        <dbReference type="Proteomes" id="UP000051757"/>
    </source>
</evidence>
<comment type="caution">
    <text evidence="2">The sequence shown here is derived from an EMBL/GenBank/DDBJ whole genome shotgun (WGS) entry which is preliminary data.</text>
</comment>
<feature type="region of interest" description="Disordered" evidence="1">
    <location>
        <begin position="132"/>
        <end position="157"/>
    </location>
</feature>
<proteinExistence type="predicted"/>
<keyword evidence="3" id="KW-1185">Reference proteome</keyword>
<dbReference type="Proteomes" id="UP000051757">
    <property type="component" value="Unassembled WGS sequence"/>
</dbReference>